<feature type="transmembrane region" description="Helical" evidence="2">
    <location>
        <begin position="41"/>
        <end position="64"/>
    </location>
</feature>
<evidence type="ECO:0000256" key="2">
    <source>
        <dbReference type="SAM" id="Phobius"/>
    </source>
</evidence>
<feature type="transmembrane region" description="Helical" evidence="2">
    <location>
        <begin position="15"/>
        <end position="35"/>
    </location>
</feature>
<sequence length="288" mass="29578">MTAAGSGARWGRASVWLPGLAVAIGAAVATAHGLFEVAVAARVPVAVAWIYPLITDGLALVAYTATARLSGGAARYAWSVVIVAAGLSGLAQAVFLAGPAPAPGAPPVEADAVLRFGVGAWPAIAAAVVAHLLYLLAETRPEPRPADRDRPDSDGVSAPRARATITVPPSGRTPVEHHDPVGHGPAVPPALDGPVIPAPPRLVSRPAPGPAVRPEPGTGAGAQERARTTAQTHRQRHGNLPTVRELQDLADVGRGTAARALQQLRDTPQQAPNTLHLVPDEPQNRTTR</sequence>
<keyword evidence="2" id="KW-0812">Transmembrane</keyword>
<dbReference type="EMBL" id="PHUJ01000003">
    <property type="protein sequence ID" value="PKB30206.1"/>
    <property type="molecule type" value="Genomic_DNA"/>
</dbReference>
<feature type="transmembrane region" description="Helical" evidence="2">
    <location>
        <begin position="118"/>
        <end position="137"/>
    </location>
</feature>
<evidence type="ECO:0008006" key="5">
    <source>
        <dbReference type="Google" id="ProtNLM"/>
    </source>
</evidence>
<gene>
    <name evidence="3" type="ORF">ATL51_1865</name>
</gene>
<protein>
    <recommendedName>
        <fullName evidence="5">DUF2637 domain-containing protein</fullName>
    </recommendedName>
</protein>
<comment type="caution">
    <text evidence="3">The sequence shown here is derived from an EMBL/GenBank/DDBJ whole genome shotgun (WGS) entry which is preliminary data.</text>
</comment>
<feature type="compositionally biased region" description="Basic and acidic residues" evidence="1">
    <location>
        <begin position="278"/>
        <end position="288"/>
    </location>
</feature>
<feature type="region of interest" description="Disordered" evidence="1">
    <location>
        <begin position="142"/>
        <end position="288"/>
    </location>
</feature>
<reference evidence="3 4" key="1">
    <citation type="submission" date="2017-11" db="EMBL/GenBank/DDBJ databases">
        <title>Sequencing the genomes of 1000 actinobacteria strains.</title>
        <authorList>
            <person name="Klenk H.-P."/>
        </authorList>
    </citation>
    <scope>NUCLEOTIDE SEQUENCE [LARGE SCALE GENOMIC DNA]</scope>
    <source>
        <strain evidence="3 4">DSM 44104</strain>
    </source>
</reference>
<accession>A0AA44UN27</accession>
<feature type="transmembrane region" description="Helical" evidence="2">
    <location>
        <begin position="76"/>
        <end position="98"/>
    </location>
</feature>
<keyword evidence="2" id="KW-1133">Transmembrane helix</keyword>
<organism evidence="3 4">
    <name type="scientific">Pseudonocardia alni</name>
    <name type="common">Amycolata alni</name>
    <dbReference type="NCBI Taxonomy" id="33907"/>
    <lineage>
        <taxon>Bacteria</taxon>
        <taxon>Bacillati</taxon>
        <taxon>Actinomycetota</taxon>
        <taxon>Actinomycetes</taxon>
        <taxon>Pseudonocardiales</taxon>
        <taxon>Pseudonocardiaceae</taxon>
        <taxon>Pseudonocardia</taxon>
    </lineage>
</organism>
<name>A0AA44UN27_PSEA5</name>
<feature type="compositionally biased region" description="Polar residues" evidence="1">
    <location>
        <begin position="264"/>
        <end position="273"/>
    </location>
</feature>
<evidence type="ECO:0000313" key="3">
    <source>
        <dbReference type="EMBL" id="PKB30206.1"/>
    </source>
</evidence>
<keyword evidence="2" id="KW-0472">Membrane</keyword>
<dbReference type="AlphaFoldDB" id="A0AA44UN27"/>
<dbReference type="Proteomes" id="UP000232453">
    <property type="component" value="Unassembled WGS sequence"/>
</dbReference>
<evidence type="ECO:0000256" key="1">
    <source>
        <dbReference type="SAM" id="MobiDB-lite"/>
    </source>
</evidence>
<dbReference type="RefSeq" id="WP_100878346.1">
    <property type="nucleotide sequence ID" value="NZ_PHUJ01000003.1"/>
</dbReference>
<proteinExistence type="predicted"/>
<feature type="compositionally biased region" description="Basic and acidic residues" evidence="1">
    <location>
        <begin position="142"/>
        <end position="153"/>
    </location>
</feature>
<evidence type="ECO:0000313" key="4">
    <source>
        <dbReference type="Proteomes" id="UP000232453"/>
    </source>
</evidence>